<evidence type="ECO:0000313" key="1">
    <source>
        <dbReference type="EMBL" id="EGU46085.1"/>
    </source>
</evidence>
<dbReference type="RefSeq" id="WP_004418453.1">
    <property type="nucleotide sequence ID" value="NZ_ACZV01000005.1"/>
</dbReference>
<proteinExistence type="predicted"/>
<comment type="caution">
    <text evidence="1">The sequence shown here is derived from an EMBL/GenBank/DDBJ whole genome shotgun (WGS) entry which is preliminary data.</text>
</comment>
<evidence type="ECO:0000313" key="2">
    <source>
        <dbReference type="Proteomes" id="UP000002817"/>
    </source>
</evidence>
<dbReference type="EMBL" id="AFWH01000072">
    <property type="protein sequence ID" value="EGU46085.1"/>
    <property type="molecule type" value="Genomic_DNA"/>
</dbReference>
<dbReference type="PATRIC" id="fig|675816.5.peg.3804"/>
<accession>F9SY22</accession>
<reference evidence="1 2" key="1">
    <citation type="journal article" date="2012" name="Int. J. Syst. Evol. Microbiol.">
        <title>Vibrio caribbeanicus sp. nov., isolated from the marine sponge Scleritoderma cyanea.</title>
        <authorList>
            <person name="Hoffmann M."/>
            <person name="Monday S.R."/>
            <person name="Allard M.W."/>
            <person name="Strain E.A."/>
            <person name="Whittaker P."/>
            <person name="Naum M."/>
            <person name="McCarthy P.J."/>
            <person name="Lopez J.V."/>
            <person name="Fischer M."/>
            <person name="Brown E.W."/>
        </authorList>
    </citation>
    <scope>NUCLEOTIDE SEQUENCE [LARGE SCALE GENOMIC DNA]</scope>
    <source>
        <strain evidence="2">CIP 102891 / ATCC 33934</strain>
    </source>
</reference>
<name>F9SY22_VIBOR</name>
<organism evidence="1 2">
    <name type="scientific">Vibrio orientalis CIP 102891 = ATCC 33934</name>
    <dbReference type="NCBI Taxonomy" id="675816"/>
    <lineage>
        <taxon>Bacteria</taxon>
        <taxon>Pseudomonadati</taxon>
        <taxon>Pseudomonadota</taxon>
        <taxon>Gammaproteobacteria</taxon>
        <taxon>Vibrionales</taxon>
        <taxon>Vibrionaceae</taxon>
        <taxon>Vibrio</taxon>
        <taxon>Vibrio oreintalis group</taxon>
    </lineage>
</organism>
<dbReference type="Proteomes" id="UP000002817">
    <property type="component" value="Unassembled WGS sequence"/>
</dbReference>
<dbReference type="AlphaFoldDB" id="F9SY22"/>
<sequence length="69" mass="7787">MELLVLGWSPLVVKLVSALWFGSENWSEIVVLSQVNHAFVVKHNKQFNSDSQRLALSLRVEFSVYGAVI</sequence>
<protein>
    <submittedName>
        <fullName evidence="1">Uncharacterized protein</fullName>
    </submittedName>
</protein>
<gene>
    <name evidence="1" type="ORF">VIOR3934_21426</name>
</gene>